<proteinExistence type="predicted"/>
<keyword evidence="7" id="KW-1185">Reference proteome</keyword>
<dbReference type="CDD" id="cd03255">
    <property type="entry name" value="ABC_MJ0796_LolCDE_FtsE"/>
    <property type="match status" value="1"/>
</dbReference>
<dbReference type="InterPro" id="IPR017871">
    <property type="entry name" value="ABC_transporter-like_CS"/>
</dbReference>
<protein>
    <submittedName>
        <fullName evidence="6">Abc transporter h family member 2</fullName>
    </submittedName>
</protein>
<dbReference type="OrthoDB" id="6500128at2759"/>
<dbReference type="AlphaFoldDB" id="A0A9Q0REG0"/>
<evidence type="ECO:0000256" key="3">
    <source>
        <dbReference type="ARBA" id="ARBA00022840"/>
    </source>
</evidence>
<evidence type="ECO:0000256" key="4">
    <source>
        <dbReference type="SAM" id="MobiDB-lite"/>
    </source>
</evidence>
<name>A0A9Q0REG0_ANAIG</name>
<dbReference type="InterPro" id="IPR017911">
    <property type="entry name" value="MacB-like_ATP-bd"/>
</dbReference>
<feature type="compositionally biased region" description="Acidic residues" evidence="4">
    <location>
        <begin position="1"/>
        <end position="12"/>
    </location>
</feature>
<evidence type="ECO:0000313" key="7">
    <source>
        <dbReference type="Proteomes" id="UP001149090"/>
    </source>
</evidence>
<evidence type="ECO:0000256" key="1">
    <source>
        <dbReference type="ARBA" id="ARBA00022448"/>
    </source>
</evidence>
<dbReference type="SMART" id="SM00382">
    <property type="entry name" value="AAA"/>
    <property type="match status" value="1"/>
</dbReference>
<dbReference type="GO" id="GO:0022857">
    <property type="term" value="F:transmembrane transporter activity"/>
    <property type="evidence" value="ECO:0007669"/>
    <property type="project" value="TreeGrafter"/>
</dbReference>
<dbReference type="PROSITE" id="PS00211">
    <property type="entry name" value="ABC_TRANSPORTER_1"/>
    <property type="match status" value="1"/>
</dbReference>
<dbReference type="OMA" id="MGENEVY"/>
<dbReference type="SUPFAM" id="SSF52540">
    <property type="entry name" value="P-loop containing nucleoside triphosphate hydrolases"/>
    <property type="match status" value="1"/>
</dbReference>
<dbReference type="InterPro" id="IPR015854">
    <property type="entry name" value="ABC_transpr_LolD-like"/>
</dbReference>
<dbReference type="GO" id="GO:0005524">
    <property type="term" value="F:ATP binding"/>
    <property type="evidence" value="ECO:0007669"/>
    <property type="project" value="UniProtKB-KW"/>
</dbReference>
<dbReference type="InterPro" id="IPR027417">
    <property type="entry name" value="P-loop_NTPase"/>
</dbReference>
<sequence length="366" mass="41781">MDFQEISEDNNEEQNQNNPPWLKIIRKDKTFGNPVIILRNISKDYDLGGEGQVHALVDINISSNSEYYPVLEGELLMLRGPSGCGKTTLLNIMGTFDKATSGIVEIMGTRIDTKASDKFLANLRLEKVGFVFQTFNLLATLSAFENVELPMLIQNKLSKKKRRARTKKLLTRVGLGDRMDHLPSELSGGEKQRVAIARALSNKPNLLLLDEVTADLSTKGTIHIMNLLLDLNLKKKVTMVLVTHNPDLEVYADRILYFRDGKIERQVINTQQTALNFKEYMAFLRETENQMVKENDNEKNDKEKINLSQTSDSFNDELSDQESPNEVSFDDDDFSSEHNFPNQKKKKNKIRNRNKNKNNNNNNNNN</sequence>
<feature type="domain" description="ABC transporter" evidence="5">
    <location>
        <begin position="36"/>
        <end position="285"/>
    </location>
</feature>
<dbReference type="GO" id="GO:0005886">
    <property type="term" value="C:plasma membrane"/>
    <property type="evidence" value="ECO:0007669"/>
    <property type="project" value="TreeGrafter"/>
</dbReference>
<dbReference type="Pfam" id="PF00005">
    <property type="entry name" value="ABC_tran"/>
    <property type="match status" value="1"/>
</dbReference>
<evidence type="ECO:0000256" key="2">
    <source>
        <dbReference type="ARBA" id="ARBA00022741"/>
    </source>
</evidence>
<feature type="compositionally biased region" description="Basic residues" evidence="4">
    <location>
        <begin position="343"/>
        <end position="356"/>
    </location>
</feature>
<organism evidence="6 7">
    <name type="scientific">Anaeramoeba ignava</name>
    <name type="common">Anaerobic marine amoeba</name>
    <dbReference type="NCBI Taxonomy" id="1746090"/>
    <lineage>
        <taxon>Eukaryota</taxon>
        <taxon>Metamonada</taxon>
        <taxon>Anaeramoebidae</taxon>
        <taxon>Anaeramoeba</taxon>
    </lineage>
</organism>
<dbReference type="EMBL" id="JAPDFW010000059">
    <property type="protein sequence ID" value="KAJ5077079.1"/>
    <property type="molecule type" value="Genomic_DNA"/>
</dbReference>
<dbReference type="PANTHER" id="PTHR24220:SF86">
    <property type="entry name" value="ABC TRANSPORTER ABCH.1"/>
    <property type="match status" value="1"/>
</dbReference>
<evidence type="ECO:0000313" key="6">
    <source>
        <dbReference type="EMBL" id="KAJ5077079.1"/>
    </source>
</evidence>
<dbReference type="InterPro" id="IPR003593">
    <property type="entry name" value="AAA+_ATPase"/>
</dbReference>
<dbReference type="GO" id="GO:0016887">
    <property type="term" value="F:ATP hydrolysis activity"/>
    <property type="evidence" value="ECO:0007669"/>
    <property type="project" value="InterPro"/>
</dbReference>
<dbReference type="PROSITE" id="PS50893">
    <property type="entry name" value="ABC_TRANSPORTER_2"/>
    <property type="match status" value="1"/>
</dbReference>
<feature type="region of interest" description="Disordered" evidence="4">
    <location>
        <begin position="294"/>
        <end position="366"/>
    </location>
</feature>
<dbReference type="InterPro" id="IPR003439">
    <property type="entry name" value="ABC_transporter-like_ATP-bd"/>
</dbReference>
<feature type="region of interest" description="Disordered" evidence="4">
    <location>
        <begin position="1"/>
        <end position="20"/>
    </location>
</feature>
<dbReference type="Proteomes" id="UP001149090">
    <property type="component" value="Unassembled WGS sequence"/>
</dbReference>
<gene>
    <name evidence="6" type="ORF">M0811_00399</name>
</gene>
<feature type="compositionally biased region" description="Basic and acidic residues" evidence="4">
    <location>
        <begin position="294"/>
        <end position="305"/>
    </location>
</feature>
<dbReference type="PANTHER" id="PTHR24220">
    <property type="entry name" value="IMPORT ATP-BINDING PROTEIN"/>
    <property type="match status" value="1"/>
</dbReference>
<reference evidence="6" key="1">
    <citation type="submission" date="2022-10" db="EMBL/GenBank/DDBJ databases">
        <title>Novel sulphate-reducing endosymbionts in the free-living metamonad Anaeramoeba.</title>
        <authorList>
            <person name="Jerlstrom-Hultqvist J."/>
            <person name="Cepicka I."/>
            <person name="Gallot-Lavallee L."/>
            <person name="Salas-Leiva D."/>
            <person name="Curtis B.A."/>
            <person name="Zahonova K."/>
            <person name="Pipaliya S."/>
            <person name="Dacks J."/>
            <person name="Roger A.J."/>
        </authorList>
    </citation>
    <scope>NUCLEOTIDE SEQUENCE</scope>
    <source>
        <strain evidence="6">BMAN</strain>
    </source>
</reference>
<keyword evidence="1" id="KW-0813">Transport</keyword>
<comment type="caution">
    <text evidence="6">The sequence shown here is derived from an EMBL/GenBank/DDBJ whole genome shotgun (WGS) entry which is preliminary data.</text>
</comment>
<keyword evidence="3" id="KW-0067">ATP-binding</keyword>
<feature type="compositionally biased region" description="Low complexity" evidence="4">
    <location>
        <begin position="357"/>
        <end position="366"/>
    </location>
</feature>
<dbReference type="Gene3D" id="3.40.50.300">
    <property type="entry name" value="P-loop containing nucleotide triphosphate hydrolases"/>
    <property type="match status" value="1"/>
</dbReference>
<keyword evidence="2" id="KW-0547">Nucleotide-binding</keyword>
<accession>A0A9Q0REG0</accession>
<evidence type="ECO:0000259" key="5">
    <source>
        <dbReference type="PROSITE" id="PS50893"/>
    </source>
</evidence>